<gene>
    <name evidence="1" type="ORF">N7G274_003902</name>
</gene>
<dbReference type="PANTHER" id="PTHR36986:SF1">
    <property type="entry name" value="UPF0643 PROTEIN PB2B2.08"/>
    <property type="match status" value="1"/>
</dbReference>
<sequence>MASAILASGPQAAEFHLGHPNATSIPALDAETRADVGDFLVMSPYTSQPHLLDLRSYQEPQRLLARALTVLEPVRVDYATAQYDRSFNWNAVVDRLRFLSKRAGHAWTRQDFYIVVFRSQVIPTTDRVELGGLDQNSHAEANRSGGLLKYWFGMPDENGRNLATCIWRKREDAGPGSVGPGHRAAVKATVSMYSEWKIERLRFVIEDDVSSWYIQQWED</sequence>
<evidence type="ECO:0000313" key="2">
    <source>
        <dbReference type="Proteomes" id="UP001590950"/>
    </source>
</evidence>
<evidence type="ECO:0000313" key="1">
    <source>
        <dbReference type="EMBL" id="KAL2043595.1"/>
    </source>
</evidence>
<proteinExistence type="predicted"/>
<dbReference type="EMBL" id="JBEFKJ010000011">
    <property type="protein sequence ID" value="KAL2043595.1"/>
    <property type="molecule type" value="Genomic_DNA"/>
</dbReference>
<name>A0ABR4ACV6_9LECA</name>
<dbReference type="Proteomes" id="UP001590950">
    <property type="component" value="Unassembled WGS sequence"/>
</dbReference>
<keyword evidence="2" id="KW-1185">Reference proteome</keyword>
<protein>
    <submittedName>
        <fullName evidence="1">Uncharacterized protein</fullName>
    </submittedName>
</protein>
<organism evidence="1 2">
    <name type="scientific">Stereocaulon virgatum</name>
    <dbReference type="NCBI Taxonomy" id="373712"/>
    <lineage>
        <taxon>Eukaryota</taxon>
        <taxon>Fungi</taxon>
        <taxon>Dikarya</taxon>
        <taxon>Ascomycota</taxon>
        <taxon>Pezizomycotina</taxon>
        <taxon>Lecanoromycetes</taxon>
        <taxon>OSLEUM clade</taxon>
        <taxon>Lecanoromycetidae</taxon>
        <taxon>Lecanorales</taxon>
        <taxon>Lecanorineae</taxon>
        <taxon>Stereocaulaceae</taxon>
        <taxon>Stereocaulon</taxon>
    </lineage>
</organism>
<accession>A0ABR4ACV6</accession>
<reference evidence="1 2" key="1">
    <citation type="submission" date="2024-09" db="EMBL/GenBank/DDBJ databases">
        <title>Rethinking Asexuality: The Enigmatic Case of Functional Sexual Genes in Lepraria (Stereocaulaceae).</title>
        <authorList>
            <person name="Doellman M."/>
            <person name="Sun Y."/>
            <person name="Barcenas-Pena A."/>
            <person name="Lumbsch H.T."/>
            <person name="Grewe F."/>
        </authorList>
    </citation>
    <scope>NUCLEOTIDE SEQUENCE [LARGE SCALE GENOMIC DNA]</scope>
    <source>
        <strain evidence="1 2">Mercado 3170</strain>
    </source>
</reference>
<dbReference type="PANTHER" id="PTHR36986">
    <property type="entry name" value="UPF0643 PROTEIN PB2B2.08"/>
    <property type="match status" value="1"/>
</dbReference>
<comment type="caution">
    <text evidence="1">The sequence shown here is derived from an EMBL/GenBank/DDBJ whole genome shotgun (WGS) entry which is preliminary data.</text>
</comment>